<evidence type="ECO:0000256" key="11">
    <source>
        <dbReference type="ARBA" id="ARBA00065241"/>
    </source>
</evidence>
<dbReference type="GO" id="GO:0001671">
    <property type="term" value="F:ATPase activator activity"/>
    <property type="evidence" value="ECO:0007669"/>
    <property type="project" value="InterPro"/>
</dbReference>
<evidence type="ECO:0000256" key="8">
    <source>
        <dbReference type="ARBA" id="ARBA00023186"/>
    </source>
</evidence>
<dbReference type="GO" id="GO:0005739">
    <property type="term" value="C:mitochondrion"/>
    <property type="evidence" value="ECO:0007669"/>
    <property type="project" value="UniProtKB-SubCell"/>
</dbReference>
<evidence type="ECO:0000256" key="3">
    <source>
        <dbReference type="ARBA" id="ARBA00005151"/>
    </source>
</evidence>
<dbReference type="SUPFAM" id="SSF47144">
    <property type="entry name" value="HSC20 (HSCB), C-terminal oligomerisation domain"/>
    <property type="match status" value="1"/>
</dbReference>
<evidence type="ECO:0000256" key="7">
    <source>
        <dbReference type="ARBA" id="ARBA00023128"/>
    </source>
</evidence>
<evidence type="ECO:0000256" key="13">
    <source>
        <dbReference type="ARBA" id="ARBA00073563"/>
    </source>
</evidence>
<dbReference type="InterPro" id="IPR036869">
    <property type="entry name" value="J_dom_sf"/>
</dbReference>
<dbReference type="EMBL" id="CM015722">
    <property type="protein sequence ID" value="KAF3695468.1"/>
    <property type="molecule type" value="Genomic_DNA"/>
</dbReference>
<evidence type="ECO:0000256" key="10">
    <source>
        <dbReference type="ARBA" id="ARBA00058496"/>
    </source>
</evidence>
<dbReference type="GO" id="GO:0051259">
    <property type="term" value="P:protein complex oligomerization"/>
    <property type="evidence" value="ECO:0007669"/>
    <property type="project" value="InterPro"/>
</dbReference>
<keyword evidence="8" id="KW-0143">Chaperone</keyword>
<dbReference type="SUPFAM" id="SSF46565">
    <property type="entry name" value="Chaperone J-domain"/>
    <property type="match status" value="1"/>
</dbReference>
<comment type="subunit">
    <text evidence="11">Homodimer. Interacts with ISCU (cytoplasmic form); this interaction stabilizes the (Fe-S) clusters on ISCU. Interacts with the CIA complex member CIAO1 (via LYR motif).</text>
</comment>
<dbReference type="InterPro" id="IPR036386">
    <property type="entry name" value="HscB_C_sf"/>
</dbReference>
<keyword evidence="5" id="KW-0963">Cytoplasm</keyword>
<sequence length="227" mass="26115">MNPRAPGKDTVLIYYTNQVKSLVCYSTSQVKLNCWNCKQPLLDKPPFFCMSCKVVQPPEEGTCYFKIMDCDYTFTLDTHKLQQRYLQLQRSLHPDNFSQKSVKEQEYSESQSALVNKAYNTLLKPLSRGLYMLRLEGMHIEEGTESGADSEFLFELLAINEALDEAWTPEEANKIGRDTKEKLAELTKHIDAALCKGELQAAKALLVQMKYYANIEEKVKEKLSRFM</sequence>
<comment type="subcellular location">
    <subcellularLocation>
        <location evidence="2">Cytoplasm</location>
    </subcellularLocation>
    <subcellularLocation>
        <location evidence="1">Mitochondrion</location>
    </subcellularLocation>
</comment>
<reference evidence="15 16" key="1">
    <citation type="submission" date="2019-02" db="EMBL/GenBank/DDBJ databases">
        <title>Opniocepnalus argus genome.</title>
        <authorList>
            <person name="Zhou C."/>
            <person name="Xiao S."/>
        </authorList>
    </citation>
    <scope>NUCLEOTIDE SEQUENCE [LARGE SCALE GENOMIC DNA]</scope>
    <source>
        <strain evidence="15">OARG1902GOOAL</strain>
        <tissue evidence="15">Muscle</tissue>
    </source>
</reference>
<evidence type="ECO:0000256" key="5">
    <source>
        <dbReference type="ARBA" id="ARBA00022490"/>
    </source>
</evidence>
<dbReference type="GO" id="GO:0051087">
    <property type="term" value="F:protein-folding chaperone binding"/>
    <property type="evidence" value="ECO:0007669"/>
    <property type="project" value="InterPro"/>
</dbReference>
<evidence type="ECO:0000256" key="12">
    <source>
        <dbReference type="ARBA" id="ARBA00065697"/>
    </source>
</evidence>
<dbReference type="InterPro" id="IPR009073">
    <property type="entry name" value="HscB_oligo_C"/>
</dbReference>
<keyword evidence="16" id="KW-1185">Reference proteome</keyword>
<dbReference type="Gene3D" id="1.20.1280.20">
    <property type="entry name" value="HscB, C-terminal domain"/>
    <property type="match status" value="1"/>
</dbReference>
<dbReference type="FunFam" id="1.20.1280.20:FF:000002">
    <property type="entry name" value="HscB mitochondrial iron-sulfur cluster co-chaperone"/>
    <property type="match status" value="1"/>
</dbReference>
<dbReference type="InterPro" id="IPR004640">
    <property type="entry name" value="HscB"/>
</dbReference>
<gene>
    <name evidence="15" type="ORF">EXN66_Car011144</name>
</gene>
<dbReference type="Proteomes" id="UP000503349">
    <property type="component" value="Chromosome 11"/>
</dbReference>
<accession>A0A6G1PZN8</accession>
<organism evidence="15 16">
    <name type="scientific">Channa argus</name>
    <name type="common">Northern snakehead</name>
    <name type="synonym">Ophicephalus argus</name>
    <dbReference type="NCBI Taxonomy" id="215402"/>
    <lineage>
        <taxon>Eukaryota</taxon>
        <taxon>Metazoa</taxon>
        <taxon>Chordata</taxon>
        <taxon>Craniata</taxon>
        <taxon>Vertebrata</taxon>
        <taxon>Euteleostomi</taxon>
        <taxon>Actinopterygii</taxon>
        <taxon>Neopterygii</taxon>
        <taxon>Teleostei</taxon>
        <taxon>Neoteleostei</taxon>
        <taxon>Acanthomorphata</taxon>
        <taxon>Anabantaria</taxon>
        <taxon>Anabantiformes</taxon>
        <taxon>Channoidei</taxon>
        <taxon>Channidae</taxon>
        <taxon>Channa</taxon>
    </lineage>
</organism>
<feature type="domain" description="J" evidence="14">
    <location>
        <begin position="62"/>
        <end position="127"/>
    </location>
</feature>
<dbReference type="NCBIfam" id="TIGR00714">
    <property type="entry name" value="hscB"/>
    <property type="match status" value="1"/>
</dbReference>
<keyword evidence="7" id="KW-0496">Mitochondrion</keyword>
<comment type="subunit">
    <text evidence="12">Interacts with ISCU and HSPA9 to form an iron-sulfur transfer complex. Interacts with SDHAF1 (via the first LYR motif); the interaction recruits the iron-sulfur transfer complex composed of HSC20, HSPA9 and ISCU and mediates the incorporation of iron-sulfur clusters into SDHB which also interacts with HSC20. Interacts with the cytoplasmic form of ISCU and with CIA complex member CIAO1 (via LYR motif).</text>
</comment>
<dbReference type="AlphaFoldDB" id="A0A6G1PZN8"/>
<evidence type="ECO:0000256" key="1">
    <source>
        <dbReference type="ARBA" id="ARBA00004173"/>
    </source>
</evidence>
<dbReference type="GO" id="GO:0046872">
    <property type="term" value="F:metal ion binding"/>
    <property type="evidence" value="ECO:0007669"/>
    <property type="project" value="UniProtKB-KW"/>
</dbReference>
<dbReference type="GO" id="GO:0044571">
    <property type="term" value="P:[2Fe-2S] cluster assembly"/>
    <property type="evidence" value="ECO:0007669"/>
    <property type="project" value="InterPro"/>
</dbReference>
<dbReference type="SMART" id="SM00271">
    <property type="entry name" value="DnaJ"/>
    <property type="match status" value="1"/>
</dbReference>
<dbReference type="PANTHER" id="PTHR14021:SF15">
    <property type="entry name" value="IRON-SULFUR CLUSTER CO-CHAPERONE PROTEIN HSCB"/>
    <property type="match status" value="1"/>
</dbReference>
<reference evidence="16" key="2">
    <citation type="submission" date="2019-02" db="EMBL/GenBank/DDBJ databases">
        <title>Opniocepnalus argus Var Kimnra genome.</title>
        <authorList>
            <person name="Zhou C."/>
            <person name="Xiao S."/>
        </authorList>
    </citation>
    <scope>NUCLEOTIDE SEQUENCE [LARGE SCALE GENOMIC DNA]</scope>
</reference>
<proteinExistence type="inferred from homology"/>
<evidence type="ECO:0000313" key="15">
    <source>
        <dbReference type="EMBL" id="KAF3695468.1"/>
    </source>
</evidence>
<dbReference type="InterPro" id="IPR001623">
    <property type="entry name" value="DnaJ_domain"/>
</dbReference>
<evidence type="ECO:0000256" key="6">
    <source>
        <dbReference type="ARBA" id="ARBA00022723"/>
    </source>
</evidence>
<evidence type="ECO:0000256" key="2">
    <source>
        <dbReference type="ARBA" id="ARBA00004496"/>
    </source>
</evidence>
<protein>
    <recommendedName>
        <fullName evidence="13">Iron-sulfur cluster co-chaperone protein HscB</fullName>
    </recommendedName>
</protein>
<dbReference type="PANTHER" id="PTHR14021">
    <property type="entry name" value="IRON-SULFUR CLUSTER CO-CHAPERONE PROTEIN HSCB"/>
    <property type="match status" value="1"/>
</dbReference>
<comment type="function">
    <text evidence="10">Acts as a co-chaperone in iron-sulfur cluster assembly in the cytoplasm. Also mediates complex formation between components of the cytosolic iron-sulfur biogenesis pathway and the CIA targeting complex composed of CIAO1, DIPK1B/FAM69B and MMS19 by binding directly to the scaffold protein ISCU and to CIAO1. This facilitates iron-sulfur cluster insertion into a number of cytoplasmic and nuclear proteins including POLD1, ELP3, DPYD and PPAT.</text>
</comment>
<dbReference type="Gene3D" id="1.10.287.110">
    <property type="entry name" value="DnaJ domain"/>
    <property type="match status" value="1"/>
</dbReference>
<dbReference type="FunFam" id="1.10.287.110:FF:000042">
    <property type="entry name" value="Iron-sulfur cluster co-chaperone protein HscB, mitochondrial"/>
    <property type="match status" value="1"/>
</dbReference>
<evidence type="ECO:0000259" key="14">
    <source>
        <dbReference type="SMART" id="SM00271"/>
    </source>
</evidence>
<evidence type="ECO:0000256" key="4">
    <source>
        <dbReference type="ARBA" id="ARBA00010476"/>
    </source>
</evidence>
<comment type="pathway">
    <text evidence="3">Cofactor biosynthesis; iron-sulfur cluster biosynthesis.</text>
</comment>
<name>A0A6G1PZN8_CHAAH</name>
<dbReference type="Pfam" id="PF07743">
    <property type="entry name" value="HSCB_C"/>
    <property type="match status" value="1"/>
</dbReference>
<evidence type="ECO:0000256" key="9">
    <source>
        <dbReference type="ARBA" id="ARBA00054586"/>
    </source>
</evidence>
<keyword evidence="6" id="KW-0479">Metal-binding</keyword>
<comment type="similarity">
    <text evidence="4">Belongs to the HscB family.</text>
</comment>
<comment type="function">
    <text evidence="9">Acts as a co-chaperone in iron-sulfur cluster assembly in mitochondria. Required for incorporation of iron-sulfur clusters into SDHB, the iron-sulfur protein subunit of succinate dehydrogenase that is involved in complex II of the mitochondrial electron transport chain. Recruited to SDHB by interaction with SDHAF1 which first binds SDHB and then recruits the iron-sulfur transfer complex formed by HSC20, HSPA9 and ISCU through direct binding to HSC20. Plays an essential role in hematopoiesis.</text>
</comment>
<evidence type="ECO:0000313" key="16">
    <source>
        <dbReference type="Proteomes" id="UP000503349"/>
    </source>
</evidence>